<feature type="transmembrane region" description="Helical" evidence="14">
    <location>
        <begin position="389"/>
        <end position="410"/>
    </location>
</feature>
<keyword evidence="8 12" id="KW-0408">Iron</keyword>
<comment type="subcellular location">
    <subcellularLocation>
        <location evidence="1">Membrane</location>
        <topology evidence="1">Multi-pass membrane protein</topology>
    </subcellularLocation>
</comment>
<dbReference type="Pfam" id="PF00209">
    <property type="entry name" value="SNF"/>
    <property type="match status" value="2"/>
</dbReference>
<dbReference type="Pfam" id="PF03055">
    <property type="entry name" value="RPE65"/>
    <property type="match status" value="1"/>
</dbReference>
<dbReference type="AlphaFoldDB" id="A0AAE9DGJ9"/>
<dbReference type="EMBL" id="CP090892">
    <property type="protein sequence ID" value="ULU03921.1"/>
    <property type="molecule type" value="Genomic_DNA"/>
</dbReference>
<dbReference type="GO" id="GO:0046872">
    <property type="term" value="F:metal ion binding"/>
    <property type="evidence" value="ECO:0007669"/>
    <property type="project" value="UniProtKB-KW"/>
</dbReference>
<dbReference type="InterPro" id="IPR004294">
    <property type="entry name" value="Carotenoid_Oase"/>
</dbReference>
<evidence type="ECO:0000256" key="7">
    <source>
        <dbReference type="ARBA" id="ARBA00022989"/>
    </source>
</evidence>
<feature type="transmembrane region" description="Helical" evidence="14">
    <location>
        <begin position="111"/>
        <end position="139"/>
    </location>
</feature>
<feature type="transmembrane region" description="Helical" evidence="14">
    <location>
        <begin position="223"/>
        <end position="242"/>
    </location>
</feature>
<keyword evidence="9 14" id="KW-0472">Membrane</keyword>
<proteinExistence type="inferred from homology"/>
<feature type="binding site" evidence="10">
    <location>
        <position position="48"/>
    </location>
    <ligand>
        <name>Na(+)</name>
        <dbReference type="ChEBI" id="CHEBI:29101"/>
        <label>1</label>
    </ligand>
</feature>
<feature type="disulfide bond" evidence="11">
    <location>
        <begin position="152"/>
        <end position="162"/>
    </location>
</feature>
<gene>
    <name evidence="15" type="ORF">L3Y34_017011</name>
</gene>
<evidence type="ECO:0000256" key="2">
    <source>
        <dbReference type="ARBA" id="ARBA00006787"/>
    </source>
</evidence>
<feature type="transmembrane region" description="Helical" evidence="14">
    <location>
        <begin position="357"/>
        <end position="383"/>
    </location>
</feature>
<feature type="compositionally biased region" description="Basic and acidic residues" evidence="13">
    <location>
        <begin position="1"/>
        <end position="12"/>
    </location>
</feature>
<feature type="transmembrane region" description="Helical" evidence="14">
    <location>
        <begin position="68"/>
        <end position="90"/>
    </location>
</feature>
<dbReference type="SUPFAM" id="SSF161070">
    <property type="entry name" value="SNF-like"/>
    <property type="match status" value="1"/>
</dbReference>
<feature type="binding site" evidence="10">
    <location>
        <position position="45"/>
    </location>
    <ligand>
        <name>Na(+)</name>
        <dbReference type="ChEBI" id="CHEBI:29101"/>
        <label>1</label>
    </ligand>
</feature>
<evidence type="ECO:0000256" key="5">
    <source>
        <dbReference type="ARBA" id="ARBA00022723"/>
    </source>
</evidence>
<evidence type="ECO:0000256" key="8">
    <source>
        <dbReference type="ARBA" id="ARBA00023004"/>
    </source>
</evidence>
<keyword evidence="3" id="KW-0813">Transport</keyword>
<keyword evidence="10" id="KW-0915">Sodium</keyword>
<dbReference type="Proteomes" id="UP000827892">
    <property type="component" value="Chromosome II"/>
</dbReference>
<comment type="cofactor">
    <cofactor evidence="12">
        <name>Fe(2+)</name>
        <dbReference type="ChEBI" id="CHEBI:29033"/>
    </cofactor>
    <text evidence="12">Binds 1 Fe(2+) ion per subunit.</text>
</comment>
<dbReference type="PANTHER" id="PTHR11616">
    <property type="entry name" value="SODIUM/CHLORIDE DEPENDENT TRANSPORTER"/>
    <property type="match status" value="1"/>
</dbReference>
<dbReference type="GO" id="GO:0015293">
    <property type="term" value="F:symporter activity"/>
    <property type="evidence" value="ECO:0007669"/>
    <property type="project" value="UniProtKB-KW"/>
</dbReference>
<feature type="region of interest" description="Disordered" evidence="13">
    <location>
        <begin position="1"/>
        <end position="30"/>
    </location>
</feature>
<dbReference type="PRINTS" id="PR00176">
    <property type="entry name" value="NANEUSMPORT"/>
</dbReference>
<feature type="binding site" evidence="12">
    <location>
        <position position="614"/>
    </location>
    <ligand>
        <name>Fe cation</name>
        <dbReference type="ChEBI" id="CHEBI:24875"/>
        <note>catalytic</note>
    </ligand>
</feature>
<organism evidence="15 16">
    <name type="scientific">Caenorhabditis briggsae</name>
    <dbReference type="NCBI Taxonomy" id="6238"/>
    <lineage>
        <taxon>Eukaryota</taxon>
        <taxon>Metazoa</taxon>
        <taxon>Ecdysozoa</taxon>
        <taxon>Nematoda</taxon>
        <taxon>Chromadorea</taxon>
        <taxon>Rhabditida</taxon>
        <taxon>Rhabditina</taxon>
        <taxon>Rhabditomorpha</taxon>
        <taxon>Rhabditoidea</taxon>
        <taxon>Rhabditidae</taxon>
        <taxon>Peloderinae</taxon>
        <taxon>Caenorhabditis</taxon>
    </lineage>
</organism>
<evidence type="ECO:0000256" key="14">
    <source>
        <dbReference type="SAM" id="Phobius"/>
    </source>
</evidence>
<evidence type="ECO:0000256" key="4">
    <source>
        <dbReference type="ARBA" id="ARBA00022692"/>
    </source>
</evidence>
<sequence>MSQSEGDLKNTDSGDTEDSESQKSNNAKDPQKFDKGIEFLLSCMGLSVGLGNIWRFPTRAYENGGSAFLIPYITCAILFGLPCVYLEFALGQFHGRSPPFVYRRMMPILEGFGWGGASIAAIVSIYFMLLIAWISVYFFNVIIGNSGKWGQCDNPWNDPATCFNIPAQEMCRKGFNHSRMIYMNGSCHDFKDYENVTLVSASEQYFTNFIVRPSTTLTDINSLNWPVFIAMVIAWILTVICITKGMKFIGKLSYATVVLPYVIILILFVRGVTLDGASDGLKFFLAQTDFKKLLRYETWSAALTQLCFSLGLGFAGLMNIASYNDRGHNCYRVRAVMVEEMCSCLCDKYPWFRQRKFIAVASVSGVLFLIGIVLTTDAGIYWFELFDEYGSGFGAMISATSMCIIVGYLYGMGRFETDLKSMLGDGRGCCKSFLGHAIMEASGFSRLFHNFENVVEPKECRKIGTVPSYLKGTMLRNGPGMFEIGEDKYQHWFDGLGFMQRYHFENGKMFYSARYLESEAYAQNMQAQRIVAGSFGTATFPDPCKTLFSKYFSTFMHEAPEKHDNANVAFTPVGDGLYACTETPYMYRIDLDTLKALGEADFSKYVALHSCTAHQLYDENGDVYNIGSRFGPDSAHVFTVTRNPKNEQSESNHSWEHTEKIGEIPASDPLYPTYMHSFGMSENYLIMFESPVRVNLQKFILRNFINATYRDCLEWKNNQDVKVFILNKKTGEKLDLKLKMDPFFTFHHANTFEKNGCLVVDYCRIENAGNFRTLDIDNMRNGEFQNDLTFLPYLTRVIIPLSIPSTVIPGQDILESLDWETGYSAILEDDGSIKLTEKRTCDVSMEFPRYHWEKINMKEYKYVFGSTVFGKVNENPAGVIKADLKTGNHLIWNRENEHQICGEPIFVPNPEGVEEDDGILIVPIMTISVTQPPFVLILDAKTLKETARFEIPEERIPLGFHGFYQGR</sequence>
<dbReference type="CDD" id="cd10324">
    <property type="entry name" value="SLC6sbd"/>
    <property type="match status" value="1"/>
</dbReference>
<feature type="binding site" evidence="12">
    <location>
        <position position="961"/>
    </location>
    <ligand>
        <name>Fe cation</name>
        <dbReference type="ChEBI" id="CHEBI:24875"/>
        <note>catalytic</note>
    </ligand>
</feature>
<dbReference type="GO" id="GO:0016020">
    <property type="term" value="C:membrane"/>
    <property type="evidence" value="ECO:0007669"/>
    <property type="project" value="UniProtKB-SubCell"/>
</dbReference>
<dbReference type="InterPro" id="IPR037272">
    <property type="entry name" value="SNS_sf"/>
</dbReference>
<evidence type="ECO:0000256" key="12">
    <source>
        <dbReference type="PIRSR" id="PIRSR604294-1"/>
    </source>
</evidence>
<feature type="binding site" evidence="12">
    <location>
        <position position="747"/>
    </location>
    <ligand>
        <name>Fe cation</name>
        <dbReference type="ChEBI" id="CHEBI:24875"/>
        <note>catalytic</note>
    </ligand>
</feature>
<keyword evidence="4 14" id="KW-0812">Transmembrane</keyword>
<keyword evidence="11" id="KW-1015">Disulfide bond</keyword>
<protein>
    <submittedName>
        <fullName evidence="15">Uncharacterized protein</fullName>
    </submittedName>
</protein>
<evidence type="ECO:0000256" key="6">
    <source>
        <dbReference type="ARBA" id="ARBA00022847"/>
    </source>
</evidence>
<keyword evidence="5 10" id="KW-0479">Metal-binding</keyword>
<dbReference type="PANTHER" id="PTHR11616:SF326">
    <property type="entry name" value="SODIUM-DEPENDENT TRANSPORTER SNF-5"/>
    <property type="match status" value="1"/>
</dbReference>
<comment type="similarity">
    <text evidence="2">Belongs to the carotenoid oxygenase family.</text>
</comment>
<feature type="binding site" evidence="12">
    <location>
        <position position="676"/>
    </location>
    <ligand>
        <name>Fe cation</name>
        <dbReference type="ChEBI" id="CHEBI:24875"/>
        <note>catalytic</note>
    </ligand>
</feature>
<feature type="binding site" evidence="10">
    <location>
        <position position="52"/>
    </location>
    <ligand>
        <name>Na(+)</name>
        <dbReference type="ChEBI" id="CHEBI:29101"/>
        <label>1</label>
    </ligand>
</feature>
<feature type="transmembrane region" description="Helical" evidence="14">
    <location>
        <begin position="37"/>
        <end position="56"/>
    </location>
</feature>
<evidence type="ECO:0000256" key="13">
    <source>
        <dbReference type="SAM" id="MobiDB-lite"/>
    </source>
</evidence>
<dbReference type="PROSITE" id="PS50267">
    <property type="entry name" value="NA_NEUROTRAN_SYMP_3"/>
    <property type="match status" value="2"/>
</dbReference>
<dbReference type="InterPro" id="IPR000175">
    <property type="entry name" value="Na/ntran_symport"/>
</dbReference>
<keyword evidence="6" id="KW-0769">Symport</keyword>
<feature type="transmembrane region" description="Helical" evidence="14">
    <location>
        <begin position="254"/>
        <end position="273"/>
    </location>
</feature>
<reference evidence="15 16" key="1">
    <citation type="submission" date="2022-05" db="EMBL/GenBank/DDBJ databases">
        <title>Chromosome-level reference genomes for two strains of Caenorhabditis briggsae: an improved platform for comparative genomics.</title>
        <authorList>
            <person name="Stevens L."/>
            <person name="Andersen E.C."/>
        </authorList>
    </citation>
    <scope>NUCLEOTIDE SEQUENCE [LARGE SCALE GENOMIC DNA]</scope>
    <source>
        <strain evidence="15">QX1410_ONT</strain>
        <tissue evidence="15">Whole-organism</tissue>
    </source>
</reference>
<evidence type="ECO:0000256" key="1">
    <source>
        <dbReference type="ARBA" id="ARBA00004141"/>
    </source>
</evidence>
<evidence type="ECO:0000256" key="9">
    <source>
        <dbReference type="ARBA" id="ARBA00023136"/>
    </source>
</evidence>
<evidence type="ECO:0000313" key="15">
    <source>
        <dbReference type="EMBL" id="ULU03921.1"/>
    </source>
</evidence>
<evidence type="ECO:0000313" key="16">
    <source>
        <dbReference type="Proteomes" id="UP000827892"/>
    </source>
</evidence>
<name>A0AAE9DGJ9_CAEBR</name>
<evidence type="ECO:0000256" key="11">
    <source>
        <dbReference type="PIRSR" id="PIRSR600175-2"/>
    </source>
</evidence>
<feature type="transmembrane region" description="Helical" evidence="14">
    <location>
        <begin position="299"/>
        <end position="318"/>
    </location>
</feature>
<evidence type="ECO:0000256" key="3">
    <source>
        <dbReference type="ARBA" id="ARBA00022448"/>
    </source>
</evidence>
<feature type="binding site" evidence="10">
    <location>
        <position position="309"/>
    </location>
    <ligand>
        <name>Na(+)</name>
        <dbReference type="ChEBI" id="CHEBI:29101"/>
        <label>1</label>
    </ligand>
</feature>
<keyword evidence="7 14" id="KW-1133">Transmembrane helix</keyword>
<evidence type="ECO:0000256" key="10">
    <source>
        <dbReference type="PIRSR" id="PIRSR600175-1"/>
    </source>
</evidence>
<dbReference type="GO" id="GO:0016702">
    <property type="term" value="F:oxidoreductase activity, acting on single donors with incorporation of molecular oxygen, incorporation of two atoms of oxygen"/>
    <property type="evidence" value="ECO:0007669"/>
    <property type="project" value="InterPro"/>
</dbReference>
<accession>A0AAE9DGJ9</accession>